<accession>A0A650CWQ6</accession>
<gene>
    <name evidence="2" type="ORF">D1866_10390</name>
    <name evidence="1" type="ORF">GFB69_01830</name>
</gene>
<keyword evidence="3" id="KW-1185">Reference proteome</keyword>
<dbReference type="EMBL" id="WHYS01000001">
    <property type="protein sequence ID" value="MQL54524.1"/>
    <property type="molecule type" value="Genomic_DNA"/>
</dbReference>
<evidence type="ECO:0000313" key="3">
    <source>
        <dbReference type="Proteomes" id="UP000426328"/>
    </source>
</evidence>
<dbReference type="EMBL" id="CP045482">
    <property type="protein sequence ID" value="QGR22334.1"/>
    <property type="molecule type" value="Genomic_DNA"/>
</dbReference>
<dbReference type="Proteomes" id="UP000474054">
    <property type="component" value="Unassembled WGS sequence"/>
</dbReference>
<proteinExistence type="predicted"/>
<organism evidence="2 3">
    <name type="scientific">Acidianus ambivalens</name>
    <name type="common">Desulfurolobus ambivalens</name>
    <dbReference type="NCBI Taxonomy" id="2283"/>
    <lineage>
        <taxon>Archaea</taxon>
        <taxon>Thermoproteota</taxon>
        <taxon>Thermoprotei</taxon>
        <taxon>Sulfolobales</taxon>
        <taxon>Sulfolobaceae</taxon>
        <taxon>Acidianus</taxon>
    </lineage>
</organism>
<name>A0A650CWQ6_ACIAM</name>
<reference evidence="1 4" key="1">
    <citation type="submission" date="2019-10" db="EMBL/GenBank/DDBJ databases">
        <title>Comparative genomics of sulfur disproportionating microorganisms.</title>
        <authorList>
            <person name="Ward L.M."/>
            <person name="Bertran E."/>
            <person name="Johnston D."/>
        </authorList>
    </citation>
    <scope>NUCLEOTIDE SEQUENCE [LARGE SCALE GENOMIC DNA]</scope>
    <source>
        <strain evidence="1 4">DSM 3772</strain>
    </source>
</reference>
<evidence type="ECO:0000313" key="2">
    <source>
        <dbReference type="EMBL" id="QGR22334.1"/>
    </source>
</evidence>
<sequence>MKICWEEGYKFLYFMGKSVFIKDGKIIFNNERKLEDCVELPFLVEENYLKFKDLSIPLIFSDERRKLARLFLLLSLSTSHEVFNCCDNVKIFIDSKLAEVNLSNLKRGYTKICGNYGSTKLVYCISNESIAIMGKSENDSQKALDEIKEFVSLLSSINNRV</sequence>
<reference evidence="2 3" key="2">
    <citation type="submission" date="2019-10" db="EMBL/GenBank/DDBJ databases">
        <title>Genome Sequences from Six Type Strain Members of the Archaeal Family Sulfolobaceae: Acidianus ambivalens, Acidianus infernus, Metallosphaera prunae, Stygiolobus azoricus, Sulfolobus metallicus, and Sulfurisphaera ohwakuensis.</title>
        <authorList>
            <person name="Counts J.A."/>
            <person name="Kelly R.M."/>
        </authorList>
    </citation>
    <scope>NUCLEOTIDE SEQUENCE [LARGE SCALE GENOMIC DNA]</scope>
    <source>
        <strain evidence="2 3">LEI 10</strain>
    </source>
</reference>
<dbReference type="GeneID" id="42780143"/>
<evidence type="ECO:0000313" key="1">
    <source>
        <dbReference type="EMBL" id="MQL54524.1"/>
    </source>
</evidence>
<dbReference type="AlphaFoldDB" id="A0A650CWQ6"/>
<evidence type="ECO:0000313" key="4">
    <source>
        <dbReference type="Proteomes" id="UP000474054"/>
    </source>
</evidence>
<dbReference type="KEGG" id="aamb:D1866_10390"/>
<protein>
    <submittedName>
        <fullName evidence="2">Uncharacterized protein</fullName>
    </submittedName>
</protein>
<dbReference type="RefSeq" id="WP_152939669.1">
    <property type="nucleotide sequence ID" value="NZ_CP045482.1"/>
</dbReference>
<dbReference type="Proteomes" id="UP000426328">
    <property type="component" value="Chromosome"/>
</dbReference>